<dbReference type="EMBL" id="JAAIUW010000011">
    <property type="protein sequence ID" value="KAF7808562.1"/>
    <property type="molecule type" value="Genomic_DNA"/>
</dbReference>
<keyword evidence="3" id="KW-1185">Reference proteome</keyword>
<sequence>MRCSMKRHHWWSPQVTVLPNTKEIEKKLQEKASGGENDIKGQESSPANVNDNCSREKSPWKVHATAEEVTPS</sequence>
<dbReference type="AlphaFoldDB" id="A0A834SVJ4"/>
<organism evidence="2 3">
    <name type="scientific">Senna tora</name>
    <dbReference type="NCBI Taxonomy" id="362788"/>
    <lineage>
        <taxon>Eukaryota</taxon>
        <taxon>Viridiplantae</taxon>
        <taxon>Streptophyta</taxon>
        <taxon>Embryophyta</taxon>
        <taxon>Tracheophyta</taxon>
        <taxon>Spermatophyta</taxon>
        <taxon>Magnoliopsida</taxon>
        <taxon>eudicotyledons</taxon>
        <taxon>Gunneridae</taxon>
        <taxon>Pentapetalae</taxon>
        <taxon>rosids</taxon>
        <taxon>fabids</taxon>
        <taxon>Fabales</taxon>
        <taxon>Fabaceae</taxon>
        <taxon>Caesalpinioideae</taxon>
        <taxon>Cassia clade</taxon>
        <taxon>Senna</taxon>
    </lineage>
</organism>
<reference evidence="2" key="1">
    <citation type="submission" date="2020-09" db="EMBL/GenBank/DDBJ databases">
        <title>Genome-Enabled Discovery of Anthraquinone Biosynthesis in Senna tora.</title>
        <authorList>
            <person name="Kang S.-H."/>
            <person name="Pandey R.P."/>
            <person name="Lee C.-M."/>
            <person name="Sim J.-S."/>
            <person name="Jeong J.-T."/>
            <person name="Choi B.-S."/>
            <person name="Jung M."/>
            <person name="Ginzburg D."/>
            <person name="Zhao K."/>
            <person name="Won S.Y."/>
            <person name="Oh T.-J."/>
            <person name="Yu Y."/>
            <person name="Kim N.-H."/>
            <person name="Lee O.R."/>
            <person name="Lee T.-H."/>
            <person name="Bashyal P."/>
            <person name="Kim T.-S."/>
            <person name="Lee W.-H."/>
            <person name="Kawkins C."/>
            <person name="Kim C.-K."/>
            <person name="Kim J.S."/>
            <person name="Ahn B.O."/>
            <person name="Rhee S.Y."/>
            <person name="Sohng J.K."/>
        </authorList>
    </citation>
    <scope>NUCLEOTIDE SEQUENCE</scope>
    <source>
        <tissue evidence="2">Leaf</tissue>
    </source>
</reference>
<dbReference type="Proteomes" id="UP000634136">
    <property type="component" value="Unassembled WGS sequence"/>
</dbReference>
<protein>
    <submittedName>
        <fullName evidence="2">Uncharacterized protein</fullName>
    </submittedName>
</protein>
<comment type="caution">
    <text evidence="2">The sequence shown here is derived from an EMBL/GenBank/DDBJ whole genome shotgun (WGS) entry which is preliminary data.</text>
</comment>
<gene>
    <name evidence="2" type="ORF">G2W53_035305</name>
</gene>
<feature type="compositionally biased region" description="Polar residues" evidence="1">
    <location>
        <begin position="42"/>
        <end position="52"/>
    </location>
</feature>
<evidence type="ECO:0000313" key="3">
    <source>
        <dbReference type="Proteomes" id="UP000634136"/>
    </source>
</evidence>
<feature type="region of interest" description="Disordered" evidence="1">
    <location>
        <begin position="31"/>
        <end position="72"/>
    </location>
</feature>
<proteinExistence type="predicted"/>
<accession>A0A834SVJ4</accession>
<name>A0A834SVJ4_9FABA</name>
<evidence type="ECO:0000313" key="2">
    <source>
        <dbReference type="EMBL" id="KAF7808562.1"/>
    </source>
</evidence>
<evidence type="ECO:0000256" key="1">
    <source>
        <dbReference type="SAM" id="MobiDB-lite"/>
    </source>
</evidence>